<evidence type="ECO:0000256" key="5">
    <source>
        <dbReference type="SAM" id="MobiDB-lite"/>
    </source>
</evidence>
<dbReference type="PANTHER" id="PTHR34298:SF2">
    <property type="entry name" value="SEGREGATION AND CONDENSATION PROTEIN B"/>
    <property type="match status" value="1"/>
</dbReference>
<gene>
    <name evidence="6" type="primary">scpB</name>
    <name evidence="6" type="ORF">D6B99_13275</name>
</gene>
<dbReference type="KEGG" id="ark:D6B99_13275"/>
<protein>
    <submittedName>
        <fullName evidence="6">SMC-Scp complex subunit ScpB</fullName>
    </submittedName>
</protein>
<dbReference type="Proteomes" id="UP000266118">
    <property type="component" value="Chromosome"/>
</dbReference>
<dbReference type="RefSeq" id="WP_119989283.1">
    <property type="nucleotide sequence ID" value="NZ_CP032489.1"/>
</dbReference>
<evidence type="ECO:0000313" key="6">
    <source>
        <dbReference type="EMBL" id="AYD48488.1"/>
    </source>
</evidence>
<organism evidence="6 7">
    <name type="scientific">Arachidicoccus soli</name>
    <dbReference type="NCBI Taxonomy" id="2341117"/>
    <lineage>
        <taxon>Bacteria</taxon>
        <taxon>Pseudomonadati</taxon>
        <taxon>Bacteroidota</taxon>
        <taxon>Chitinophagia</taxon>
        <taxon>Chitinophagales</taxon>
        <taxon>Chitinophagaceae</taxon>
        <taxon>Arachidicoccus</taxon>
    </lineage>
</organism>
<dbReference type="EMBL" id="CP032489">
    <property type="protein sequence ID" value="AYD48488.1"/>
    <property type="molecule type" value="Genomic_DNA"/>
</dbReference>
<dbReference type="NCBIfam" id="TIGR00281">
    <property type="entry name" value="SMC-Scp complex subunit ScpB"/>
    <property type="match status" value="1"/>
</dbReference>
<accession>A0A386HRA5</accession>
<dbReference type="PIRSF" id="PIRSF019345">
    <property type="entry name" value="ScpB"/>
    <property type="match status" value="1"/>
</dbReference>
<dbReference type="GO" id="GO:0051304">
    <property type="term" value="P:chromosome separation"/>
    <property type="evidence" value="ECO:0007669"/>
    <property type="project" value="InterPro"/>
</dbReference>
<dbReference type="Gene3D" id="1.10.10.10">
    <property type="entry name" value="Winged helix-like DNA-binding domain superfamily/Winged helix DNA-binding domain"/>
    <property type="match status" value="2"/>
</dbReference>
<evidence type="ECO:0000256" key="1">
    <source>
        <dbReference type="ARBA" id="ARBA00022490"/>
    </source>
</evidence>
<dbReference type="GO" id="GO:0051301">
    <property type="term" value="P:cell division"/>
    <property type="evidence" value="ECO:0007669"/>
    <property type="project" value="UniProtKB-KW"/>
</dbReference>
<reference evidence="6 7" key="1">
    <citation type="submission" date="2018-09" db="EMBL/GenBank/DDBJ databases">
        <title>Arachidicoccus sp. nov., a bacterium isolated from soil.</title>
        <authorList>
            <person name="Weon H.-Y."/>
            <person name="Kwon S.-W."/>
            <person name="Lee S.A."/>
        </authorList>
    </citation>
    <scope>NUCLEOTIDE SEQUENCE [LARGE SCALE GENOMIC DNA]</scope>
    <source>
        <strain evidence="6 7">KIS59-12</strain>
    </source>
</reference>
<dbReference type="Pfam" id="PF04079">
    <property type="entry name" value="SMC_ScpB"/>
    <property type="match status" value="1"/>
</dbReference>
<dbReference type="PANTHER" id="PTHR34298">
    <property type="entry name" value="SEGREGATION AND CONDENSATION PROTEIN B"/>
    <property type="match status" value="1"/>
</dbReference>
<dbReference type="SUPFAM" id="SSF46785">
    <property type="entry name" value="Winged helix' DNA-binding domain"/>
    <property type="match status" value="2"/>
</dbReference>
<dbReference type="OrthoDB" id="9806226at2"/>
<evidence type="ECO:0000256" key="3">
    <source>
        <dbReference type="ARBA" id="ARBA00022829"/>
    </source>
</evidence>
<name>A0A386HRA5_9BACT</name>
<keyword evidence="2" id="KW-0132">Cell division</keyword>
<dbReference type="InterPro" id="IPR036388">
    <property type="entry name" value="WH-like_DNA-bd_sf"/>
</dbReference>
<evidence type="ECO:0000256" key="2">
    <source>
        <dbReference type="ARBA" id="ARBA00022618"/>
    </source>
</evidence>
<evidence type="ECO:0000256" key="4">
    <source>
        <dbReference type="ARBA" id="ARBA00023306"/>
    </source>
</evidence>
<sequence length="238" mass="27030">MEISQIIPHIESLVFASERPITSLEIVEFINNAFGFLEQQISLDQVEIALEGIREKYSSAHYPFEVIQSGGGWQFLTKPIFYNTIAQLNGEKFLKKLSNASLETLSIIAYKQPITKGEIESIRGVNSDYSVQKLLEKELIIICGRNEELPGKPLIYATSKGFMDYFGLNSPDDLPKIKEVLAEQMVEATTQLRTTENNEDFDIFRDEKQKDKIEGDTIEMPELPLEDNLSAEENTNNE</sequence>
<feature type="region of interest" description="Disordered" evidence="5">
    <location>
        <begin position="205"/>
        <end position="238"/>
    </location>
</feature>
<evidence type="ECO:0000313" key="7">
    <source>
        <dbReference type="Proteomes" id="UP000266118"/>
    </source>
</evidence>
<dbReference type="InterPro" id="IPR036390">
    <property type="entry name" value="WH_DNA-bd_sf"/>
</dbReference>
<keyword evidence="3" id="KW-0159">Chromosome partition</keyword>
<feature type="compositionally biased region" description="Basic and acidic residues" evidence="5">
    <location>
        <begin position="205"/>
        <end position="215"/>
    </location>
</feature>
<dbReference type="InterPro" id="IPR005234">
    <property type="entry name" value="ScpB_csome_segregation"/>
</dbReference>
<keyword evidence="4" id="KW-0131">Cell cycle</keyword>
<dbReference type="AlphaFoldDB" id="A0A386HRA5"/>
<keyword evidence="1" id="KW-0963">Cytoplasm</keyword>
<keyword evidence="7" id="KW-1185">Reference proteome</keyword>
<proteinExistence type="predicted"/>